<dbReference type="Proteomes" id="UP001604277">
    <property type="component" value="Unassembled WGS sequence"/>
</dbReference>
<sequence length="127" mass="14328">MARGVVSNTDGYLSQDLDKYLAWLEQMALENQPALKVLVGKLKPNLGRFNECPSLECLRSSLHDVDEMEISRGFAFTSILQSWKAEVVDVVNPSTLPNLRGWRFAMNHTTISIEYQGTTTIYSENTD</sequence>
<evidence type="ECO:0000313" key="2">
    <source>
        <dbReference type="Proteomes" id="UP001604277"/>
    </source>
</evidence>
<proteinExistence type="predicted"/>
<accession>A0ABD1TP77</accession>
<keyword evidence="2" id="KW-1185">Reference proteome</keyword>
<reference evidence="2" key="1">
    <citation type="submission" date="2024-07" db="EMBL/GenBank/DDBJ databases">
        <title>Two chromosome-level genome assemblies of Korean endemic species Abeliophyllum distichum and Forsythia ovata (Oleaceae).</title>
        <authorList>
            <person name="Jang H."/>
        </authorList>
    </citation>
    <scope>NUCLEOTIDE SEQUENCE [LARGE SCALE GENOMIC DNA]</scope>
</reference>
<name>A0ABD1TP77_9LAMI</name>
<evidence type="ECO:0000313" key="1">
    <source>
        <dbReference type="EMBL" id="KAL2514517.1"/>
    </source>
</evidence>
<dbReference type="AlphaFoldDB" id="A0ABD1TP77"/>
<comment type="caution">
    <text evidence="1">The sequence shown here is derived from an EMBL/GenBank/DDBJ whole genome shotgun (WGS) entry which is preliminary data.</text>
</comment>
<protein>
    <submittedName>
        <fullName evidence="1">Uncharacterized protein</fullName>
    </submittedName>
</protein>
<dbReference type="EMBL" id="JBFOLJ010000008">
    <property type="protein sequence ID" value="KAL2514517.1"/>
    <property type="molecule type" value="Genomic_DNA"/>
</dbReference>
<organism evidence="1 2">
    <name type="scientific">Forsythia ovata</name>
    <dbReference type="NCBI Taxonomy" id="205694"/>
    <lineage>
        <taxon>Eukaryota</taxon>
        <taxon>Viridiplantae</taxon>
        <taxon>Streptophyta</taxon>
        <taxon>Embryophyta</taxon>
        <taxon>Tracheophyta</taxon>
        <taxon>Spermatophyta</taxon>
        <taxon>Magnoliopsida</taxon>
        <taxon>eudicotyledons</taxon>
        <taxon>Gunneridae</taxon>
        <taxon>Pentapetalae</taxon>
        <taxon>asterids</taxon>
        <taxon>lamiids</taxon>
        <taxon>Lamiales</taxon>
        <taxon>Oleaceae</taxon>
        <taxon>Forsythieae</taxon>
        <taxon>Forsythia</taxon>
    </lineage>
</organism>
<gene>
    <name evidence="1" type="ORF">Fot_28488</name>
</gene>